<feature type="transmembrane region" description="Helical" evidence="1">
    <location>
        <begin position="20"/>
        <end position="48"/>
    </location>
</feature>
<dbReference type="RefSeq" id="WP_085884118.1">
    <property type="nucleotide sequence ID" value="NZ_FWFR01000002.1"/>
</dbReference>
<dbReference type="AlphaFoldDB" id="A0A1Y5TF73"/>
<proteinExistence type="predicted"/>
<gene>
    <name evidence="2" type="ORF">OCH7691_02787</name>
</gene>
<evidence type="ECO:0000313" key="2">
    <source>
        <dbReference type="EMBL" id="SLN62696.1"/>
    </source>
</evidence>
<evidence type="ECO:0000256" key="1">
    <source>
        <dbReference type="SAM" id="Phobius"/>
    </source>
</evidence>
<reference evidence="2 3" key="1">
    <citation type="submission" date="2017-03" db="EMBL/GenBank/DDBJ databases">
        <authorList>
            <person name="Afonso C.L."/>
            <person name="Miller P.J."/>
            <person name="Scott M.A."/>
            <person name="Spackman E."/>
            <person name="Goraichik I."/>
            <person name="Dimitrov K.M."/>
            <person name="Suarez D.L."/>
            <person name="Swayne D.E."/>
        </authorList>
    </citation>
    <scope>NUCLEOTIDE SEQUENCE [LARGE SCALE GENOMIC DNA]</scope>
    <source>
        <strain evidence="2 3">CECT 7691</strain>
    </source>
</reference>
<dbReference type="InParanoid" id="A0A1Y5TF73"/>
<protein>
    <submittedName>
        <fullName evidence="2">Periplasmic nitrate reductase protein NapE</fullName>
    </submittedName>
</protein>
<dbReference type="Proteomes" id="UP000193200">
    <property type="component" value="Unassembled WGS sequence"/>
</dbReference>
<evidence type="ECO:0000313" key="3">
    <source>
        <dbReference type="Proteomes" id="UP000193200"/>
    </source>
</evidence>
<dbReference type="EMBL" id="FWFR01000002">
    <property type="protein sequence ID" value="SLN62696.1"/>
    <property type="molecule type" value="Genomic_DNA"/>
</dbReference>
<name>A0A1Y5TF73_9PROT</name>
<keyword evidence="1" id="KW-0812">Transmembrane</keyword>
<dbReference type="InterPro" id="IPR010649">
    <property type="entry name" value="NapE_TorE"/>
</dbReference>
<keyword evidence="3" id="KW-1185">Reference proteome</keyword>
<sequence length="60" mass="6339">MRGTSPTAEKHDGGRRSELLTFLFTVFLLIPGLAVGFVGAFGLAIWLIQIIYGPPGPPAA</sequence>
<keyword evidence="1" id="KW-1133">Transmembrane helix</keyword>
<accession>A0A1Y5TF73</accession>
<keyword evidence="1" id="KW-0472">Membrane</keyword>
<organism evidence="2 3">
    <name type="scientific">Oceanibacterium hippocampi</name>
    <dbReference type="NCBI Taxonomy" id="745714"/>
    <lineage>
        <taxon>Bacteria</taxon>
        <taxon>Pseudomonadati</taxon>
        <taxon>Pseudomonadota</taxon>
        <taxon>Alphaproteobacteria</taxon>
        <taxon>Sneathiellales</taxon>
        <taxon>Sneathiellaceae</taxon>
        <taxon>Oceanibacterium</taxon>
    </lineage>
</organism>
<dbReference type="Pfam" id="PF06796">
    <property type="entry name" value="NapE"/>
    <property type="match status" value="1"/>
</dbReference>
<dbReference type="OrthoDB" id="7596241at2"/>